<comment type="catalytic activity">
    <reaction evidence="2">
        <text>2 GTP = 3',3'-c-di-GMP + 2 diphosphate</text>
        <dbReference type="Rhea" id="RHEA:24898"/>
        <dbReference type="ChEBI" id="CHEBI:33019"/>
        <dbReference type="ChEBI" id="CHEBI:37565"/>
        <dbReference type="ChEBI" id="CHEBI:58805"/>
        <dbReference type="EC" id="2.7.7.65"/>
    </reaction>
</comment>
<dbReference type="InterPro" id="IPR029787">
    <property type="entry name" value="Nucleotide_cyclase"/>
</dbReference>
<evidence type="ECO:0000256" key="2">
    <source>
        <dbReference type="ARBA" id="ARBA00034247"/>
    </source>
</evidence>
<sequence>MNSILIVDDNVHLIAVLGKMLAPIAQVRFATAGLPALAQMRAEPPQLVLLDAEMPGMSGYAVCQAMRADPELDKIPVIFVTAHNDAQAEVRALDAGAVDFITKPVNEPVLLARVQTQLRLKALTDELRRSAAIDGLTRVANRGAFDERLQLEHARAARTGGELSLLLLDVDHFKRFNDHYGHPGGDACLREIASALAGQARRPADLASRIGGEEFALLLPDTDMAGALGAAERLIAAIASLALPHAASPTAARVTVSIGIASCVPPQQQAAGAERQLVERADQALYRAKAEGRNRACAALFS</sequence>
<dbReference type="Pfam" id="PF00990">
    <property type="entry name" value="GGDEF"/>
    <property type="match status" value="1"/>
</dbReference>
<reference evidence="6 7" key="1">
    <citation type="submission" date="2024-09" db="EMBL/GenBank/DDBJ databases">
        <title>Novel species of the genus Pelomonas and Roseateles isolated from streams.</title>
        <authorList>
            <person name="Lu H."/>
        </authorList>
    </citation>
    <scope>NUCLEOTIDE SEQUENCE [LARGE SCALE GENOMIC DNA]</scope>
    <source>
        <strain evidence="6 7">DC23W</strain>
    </source>
</reference>
<dbReference type="InterPro" id="IPR000160">
    <property type="entry name" value="GGDEF_dom"/>
</dbReference>
<keyword evidence="6" id="KW-0548">Nucleotidyltransferase</keyword>
<dbReference type="SUPFAM" id="SSF52172">
    <property type="entry name" value="CheY-like"/>
    <property type="match status" value="1"/>
</dbReference>
<comment type="caution">
    <text evidence="6">The sequence shown here is derived from an EMBL/GenBank/DDBJ whole genome shotgun (WGS) entry which is preliminary data.</text>
</comment>
<name>A0ABW7ET87_9BURK</name>
<dbReference type="InterPro" id="IPR001789">
    <property type="entry name" value="Sig_transdc_resp-reg_receiver"/>
</dbReference>
<dbReference type="PANTHER" id="PTHR45138:SF9">
    <property type="entry name" value="DIGUANYLATE CYCLASE DGCM-RELATED"/>
    <property type="match status" value="1"/>
</dbReference>
<evidence type="ECO:0000259" key="5">
    <source>
        <dbReference type="PROSITE" id="PS50887"/>
    </source>
</evidence>
<dbReference type="EC" id="2.7.7.65" evidence="1"/>
<feature type="domain" description="GGDEF" evidence="5">
    <location>
        <begin position="161"/>
        <end position="301"/>
    </location>
</feature>
<feature type="modified residue" description="4-aspartylphosphate" evidence="3">
    <location>
        <position position="51"/>
    </location>
</feature>
<dbReference type="InterPro" id="IPR011006">
    <property type="entry name" value="CheY-like_superfamily"/>
</dbReference>
<dbReference type="SMART" id="SM00267">
    <property type="entry name" value="GGDEF"/>
    <property type="match status" value="1"/>
</dbReference>
<dbReference type="Pfam" id="PF00072">
    <property type="entry name" value="Response_reg"/>
    <property type="match status" value="1"/>
</dbReference>
<dbReference type="InterPro" id="IPR050469">
    <property type="entry name" value="Diguanylate_Cyclase"/>
</dbReference>
<dbReference type="SUPFAM" id="SSF55073">
    <property type="entry name" value="Nucleotide cyclase"/>
    <property type="match status" value="1"/>
</dbReference>
<evidence type="ECO:0000313" key="7">
    <source>
        <dbReference type="Proteomes" id="UP001606300"/>
    </source>
</evidence>
<accession>A0ABW7ET87</accession>
<dbReference type="GO" id="GO:0052621">
    <property type="term" value="F:diguanylate cyclase activity"/>
    <property type="evidence" value="ECO:0007669"/>
    <property type="project" value="UniProtKB-EC"/>
</dbReference>
<dbReference type="PROSITE" id="PS50110">
    <property type="entry name" value="RESPONSE_REGULATORY"/>
    <property type="match status" value="1"/>
</dbReference>
<dbReference type="PANTHER" id="PTHR45138">
    <property type="entry name" value="REGULATORY COMPONENTS OF SENSORY TRANSDUCTION SYSTEM"/>
    <property type="match status" value="1"/>
</dbReference>
<dbReference type="InterPro" id="IPR043128">
    <property type="entry name" value="Rev_trsase/Diguanyl_cyclase"/>
</dbReference>
<keyword evidence="3" id="KW-0597">Phosphoprotein</keyword>
<dbReference type="EMBL" id="JBIGHY010000010">
    <property type="protein sequence ID" value="MFG6416632.1"/>
    <property type="molecule type" value="Genomic_DNA"/>
</dbReference>
<dbReference type="RefSeq" id="WP_394472697.1">
    <property type="nucleotide sequence ID" value="NZ_JBIGHY010000010.1"/>
</dbReference>
<dbReference type="Proteomes" id="UP001606300">
    <property type="component" value="Unassembled WGS sequence"/>
</dbReference>
<keyword evidence="6" id="KW-0808">Transferase</keyword>
<evidence type="ECO:0000259" key="4">
    <source>
        <dbReference type="PROSITE" id="PS50110"/>
    </source>
</evidence>
<dbReference type="NCBIfam" id="TIGR00254">
    <property type="entry name" value="GGDEF"/>
    <property type="match status" value="1"/>
</dbReference>
<dbReference type="SMART" id="SM00448">
    <property type="entry name" value="REC"/>
    <property type="match status" value="1"/>
</dbReference>
<protein>
    <recommendedName>
        <fullName evidence="1">diguanylate cyclase</fullName>
        <ecNumber evidence="1">2.7.7.65</ecNumber>
    </recommendedName>
</protein>
<gene>
    <name evidence="6" type="ORF">ACG02S_22295</name>
</gene>
<evidence type="ECO:0000256" key="1">
    <source>
        <dbReference type="ARBA" id="ARBA00012528"/>
    </source>
</evidence>
<proteinExistence type="predicted"/>
<evidence type="ECO:0000256" key="3">
    <source>
        <dbReference type="PROSITE-ProRule" id="PRU00169"/>
    </source>
</evidence>
<dbReference type="PROSITE" id="PS50887">
    <property type="entry name" value="GGDEF"/>
    <property type="match status" value="1"/>
</dbReference>
<dbReference type="Gene3D" id="3.30.70.270">
    <property type="match status" value="1"/>
</dbReference>
<feature type="domain" description="Response regulatory" evidence="4">
    <location>
        <begin position="3"/>
        <end position="118"/>
    </location>
</feature>
<dbReference type="Gene3D" id="3.40.50.2300">
    <property type="match status" value="1"/>
</dbReference>
<evidence type="ECO:0000313" key="6">
    <source>
        <dbReference type="EMBL" id="MFG6416632.1"/>
    </source>
</evidence>
<organism evidence="6 7">
    <name type="scientific">Pelomonas dachongensis</name>
    <dbReference type="NCBI Taxonomy" id="3299029"/>
    <lineage>
        <taxon>Bacteria</taxon>
        <taxon>Pseudomonadati</taxon>
        <taxon>Pseudomonadota</taxon>
        <taxon>Betaproteobacteria</taxon>
        <taxon>Burkholderiales</taxon>
        <taxon>Sphaerotilaceae</taxon>
        <taxon>Roseateles</taxon>
    </lineage>
</organism>
<dbReference type="CDD" id="cd01949">
    <property type="entry name" value="GGDEF"/>
    <property type="match status" value="1"/>
</dbReference>
<keyword evidence="7" id="KW-1185">Reference proteome</keyword>